<feature type="transmembrane region" description="Helical" evidence="10">
    <location>
        <begin position="176"/>
        <end position="201"/>
    </location>
</feature>
<keyword evidence="9 10" id="KW-0807">Transducer</keyword>
<evidence type="ECO:0000313" key="12">
    <source>
        <dbReference type="Proteomes" id="UP000291343"/>
    </source>
</evidence>
<evidence type="ECO:0000313" key="11">
    <source>
        <dbReference type="EMBL" id="RZF39840.1"/>
    </source>
</evidence>
<comment type="caution">
    <text evidence="11">The sequence shown here is derived from an EMBL/GenBank/DDBJ whole genome shotgun (WGS) entry which is preliminary data.</text>
</comment>
<keyword evidence="12" id="KW-1185">Reference proteome</keyword>
<comment type="similarity">
    <text evidence="10">Belongs to the insect chemoreceptor superfamily. Heteromeric odorant receptor channel (TC 1.A.69) family.</text>
</comment>
<gene>
    <name evidence="11" type="ORF">LSTR_LSTR000488</name>
</gene>
<dbReference type="InterPro" id="IPR004117">
    <property type="entry name" value="7tm6_olfct_rcpt"/>
</dbReference>
<evidence type="ECO:0000256" key="7">
    <source>
        <dbReference type="ARBA" id="ARBA00023136"/>
    </source>
</evidence>
<evidence type="ECO:0000256" key="3">
    <source>
        <dbReference type="ARBA" id="ARBA00022606"/>
    </source>
</evidence>
<dbReference type="GO" id="GO:0005549">
    <property type="term" value="F:odorant binding"/>
    <property type="evidence" value="ECO:0007669"/>
    <property type="project" value="InterPro"/>
</dbReference>
<sequence length="486" mass="56302">MNEFNQFVFIGTPFPIYTILGYQTKDNTIPTDVQTSHPVMKNELVIPATVMDDRKMWNPLPLVSKILVFLGRPIPGEIKIRYLIMTVSSIIMFSQSFLFLVMRFSDLKSRLLAFEDMVILFYISAILIDFALKPNKVLTIMATIKRRHFNLKEVISADQKAVLDNLERKAQRTTKLLIITVTCYPLANFILPISSGVITLLTKNKGGSIDAGNHTSKWHDSVYNEKSNNEFEDYPLPVESWYPFSIARMPIYLTLCLIQGTYLCVEGMIFACWIVLILCAFLTVEMELKFLCQSFREIDFRVEKYMMDQKTVAADDNLNDLKNNFLRIYLRNLVEHHQSIIEVVNELNRASSFLVFMFNQIISCQICMSLFGSQVDDKVLKLKYRILAIPILFSFGMFCYYGQGIGNEDEEMRKAVLHCSWERKPLWFKKDLLLILTRLNKPLEIKPLGLYVLNLRNFAVIINASYSYYNLLHTTELKNRAAEFSN</sequence>
<keyword evidence="3 10" id="KW-0716">Sensory transduction</keyword>
<evidence type="ECO:0000256" key="2">
    <source>
        <dbReference type="ARBA" id="ARBA00022475"/>
    </source>
</evidence>
<dbReference type="GO" id="GO:0004984">
    <property type="term" value="F:olfactory receptor activity"/>
    <property type="evidence" value="ECO:0007669"/>
    <property type="project" value="InterPro"/>
</dbReference>
<keyword evidence="6 10" id="KW-1133">Transmembrane helix</keyword>
<accession>A0A482X373</accession>
<dbReference type="AlphaFoldDB" id="A0A482X373"/>
<evidence type="ECO:0000256" key="5">
    <source>
        <dbReference type="ARBA" id="ARBA00022725"/>
    </source>
</evidence>
<dbReference type="PANTHER" id="PTHR21137">
    <property type="entry name" value="ODORANT RECEPTOR"/>
    <property type="match status" value="1"/>
</dbReference>
<evidence type="ECO:0000256" key="4">
    <source>
        <dbReference type="ARBA" id="ARBA00022692"/>
    </source>
</evidence>
<evidence type="ECO:0000256" key="8">
    <source>
        <dbReference type="ARBA" id="ARBA00023170"/>
    </source>
</evidence>
<comment type="subcellular location">
    <subcellularLocation>
        <location evidence="1 10">Cell membrane</location>
        <topology evidence="1 10">Multi-pass membrane protein</topology>
    </subcellularLocation>
</comment>
<dbReference type="InParanoid" id="A0A482X373"/>
<feature type="transmembrane region" description="Helical" evidence="10">
    <location>
        <begin position="111"/>
        <end position="132"/>
    </location>
</feature>
<name>A0A482X373_LAOST</name>
<dbReference type="OrthoDB" id="6631264at2759"/>
<dbReference type="Proteomes" id="UP000291343">
    <property type="component" value="Unassembled WGS sequence"/>
</dbReference>
<keyword evidence="8 10" id="KW-0675">Receptor</keyword>
<evidence type="ECO:0000256" key="10">
    <source>
        <dbReference type="RuleBase" id="RU351113"/>
    </source>
</evidence>
<feature type="transmembrane region" description="Helical" evidence="10">
    <location>
        <begin position="82"/>
        <end position="105"/>
    </location>
</feature>
<dbReference type="FunCoup" id="A0A482X373">
    <property type="interactions" value="25"/>
</dbReference>
<evidence type="ECO:0000256" key="1">
    <source>
        <dbReference type="ARBA" id="ARBA00004651"/>
    </source>
</evidence>
<dbReference type="GO" id="GO:0005886">
    <property type="term" value="C:plasma membrane"/>
    <property type="evidence" value="ECO:0007669"/>
    <property type="project" value="UniProtKB-SubCell"/>
</dbReference>
<reference evidence="11 12" key="1">
    <citation type="journal article" date="2017" name="Gigascience">
        <title>Genome sequence of the small brown planthopper, Laodelphax striatellus.</title>
        <authorList>
            <person name="Zhu J."/>
            <person name="Jiang F."/>
            <person name="Wang X."/>
            <person name="Yang P."/>
            <person name="Bao Y."/>
            <person name="Zhao W."/>
            <person name="Wang W."/>
            <person name="Lu H."/>
            <person name="Wang Q."/>
            <person name="Cui N."/>
            <person name="Li J."/>
            <person name="Chen X."/>
            <person name="Luo L."/>
            <person name="Yu J."/>
            <person name="Kang L."/>
            <person name="Cui F."/>
        </authorList>
    </citation>
    <scope>NUCLEOTIDE SEQUENCE [LARGE SCALE GENOMIC DNA]</scope>
    <source>
        <strain evidence="11">Lst14</strain>
    </source>
</reference>
<keyword evidence="4 10" id="KW-0812">Transmembrane</keyword>
<dbReference type="PANTHER" id="PTHR21137:SF35">
    <property type="entry name" value="ODORANT RECEPTOR 19A-RELATED"/>
    <property type="match status" value="1"/>
</dbReference>
<dbReference type="Pfam" id="PF02949">
    <property type="entry name" value="7tm_6"/>
    <property type="match status" value="1"/>
</dbReference>
<dbReference type="GO" id="GO:0007165">
    <property type="term" value="P:signal transduction"/>
    <property type="evidence" value="ECO:0007669"/>
    <property type="project" value="UniProtKB-KW"/>
</dbReference>
<keyword evidence="2" id="KW-1003">Cell membrane</keyword>
<dbReference type="STRING" id="195883.A0A482X373"/>
<keyword evidence="7 10" id="KW-0472">Membrane</keyword>
<comment type="caution">
    <text evidence="10">Lacks conserved residue(s) required for the propagation of feature annotation.</text>
</comment>
<evidence type="ECO:0000256" key="6">
    <source>
        <dbReference type="ARBA" id="ARBA00022989"/>
    </source>
</evidence>
<protein>
    <recommendedName>
        <fullName evidence="10">Odorant receptor</fullName>
    </recommendedName>
</protein>
<organism evidence="11 12">
    <name type="scientific">Laodelphax striatellus</name>
    <name type="common">Small brown planthopper</name>
    <name type="synonym">Delphax striatella</name>
    <dbReference type="NCBI Taxonomy" id="195883"/>
    <lineage>
        <taxon>Eukaryota</taxon>
        <taxon>Metazoa</taxon>
        <taxon>Ecdysozoa</taxon>
        <taxon>Arthropoda</taxon>
        <taxon>Hexapoda</taxon>
        <taxon>Insecta</taxon>
        <taxon>Pterygota</taxon>
        <taxon>Neoptera</taxon>
        <taxon>Paraneoptera</taxon>
        <taxon>Hemiptera</taxon>
        <taxon>Auchenorrhyncha</taxon>
        <taxon>Fulgoroidea</taxon>
        <taxon>Delphacidae</taxon>
        <taxon>Criomorphinae</taxon>
        <taxon>Laodelphax</taxon>
    </lineage>
</organism>
<feature type="transmembrane region" description="Helical" evidence="10">
    <location>
        <begin position="251"/>
        <end position="284"/>
    </location>
</feature>
<evidence type="ECO:0000256" key="9">
    <source>
        <dbReference type="ARBA" id="ARBA00023224"/>
    </source>
</evidence>
<feature type="transmembrane region" description="Helical" evidence="10">
    <location>
        <begin position="384"/>
        <end position="403"/>
    </location>
</feature>
<dbReference type="EMBL" id="QKKF02019547">
    <property type="protein sequence ID" value="RZF39840.1"/>
    <property type="molecule type" value="Genomic_DNA"/>
</dbReference>
<proteinExistence type="inferred from homology"/>
<keyword evidence="5 10" id="KW-0552">Olfaction</keyword>
<feature type="transmembrane region" description="Helical" evidence="10">
    <location>
        <begin position="353"/>
        <end position="372"/>
    </location>
</feature>